<dbReference type="KEGG" id="aper:A0U91_16255"/>
<proteinExistence type="predicted"/>
<evidence type="ECO:0000313" key="1">
    <source>
        <dbReference type="EMBL" id="AQT06559.1"/>
    </source>
</evidence>
<dbReference type="Proteomes" id="UP000189055">
    <property type="component" value="Plasmid pAC1084_1"/>
</dbReference>
<reference evidence="1 2" key="1">
    <citation type="submission" date="2016-03" db="EMBL/GenBank/DDBJ databases">
        <title>Acetic acid bacteria sequencing.</title>
        <authorList>
            <person name="Brandt J."/>
            <person name="Jakob F."/>
            <person name="Vogel R.F."/>
        </authorList>
    </citation>
    <scope>NUCLEOTIDE SEQUENCE [LARGE SCALE GENOMIC DNA]</scope>
    <source>
        <strain evidence="1 2">TMW2.1084</strain>
        <plasmid evidence="2">pac1084_1</plasmid>
    </source>
</reference>
<gene>
    <name evidence="1" type="ORF">A0U91_16255</name>
</gene>
<name>A0A1U9LJN7_9PROT</name>
<dbReference type="AlphaFoldDB" id="A0A1U9LJN7"/>
<dbReference type="Pfam" id="PF24203">
    <property type="entry name" value="Phage_ProQ_C_like"/>
    <property type="match status" value="1"/>
</dbReference>
<dbReference type="InterPro" id="IPR056982">
    <property type="entry name" value="Phage_ProQ_C-like"/>
</dbReference>
<dbReference type="EMBL" id="CP014688">
    <property type="protein sequence ID" value="AQT06559.1"/>
    <property type="molecule type" value="Genomic_DNA"/>
</dbReference>
<sequence>MVGRDVSFLNDLKKGDEVYLVTADYKGRKAGKSAFVISRGPKWIWVSVSGVRHGERFQTDNGISEGGSGHRSELWPSEASWGAEVHRKEIWIQFRNAVTAKYDPPVGLTVENIETMAALLNSQC</sequence>
<organism evidence="1 2">
    <name type="scientific">Acetobacter persici</name>
    <dbReference type="NCBI Taxonomy" id="1076596"/>
    <lineage>
        <taxon>Bacteria</taxon>
        <taxon>Pseudomonadati</taxon>
        <taxon>Pseudomonadota</taxon>
        <taxon>Alphaproteobacteria</taxon>
        <taxon>Acetobacterales</taxon>
        <taxon>Acetobacteraceae</taxon>
        <taxon>Acetobacter</taxon>
    </lineage>
</organism>
<protein>
    <submittedName>
        <fullName evidence="1">Uncharacterized protein</fullName>
    </submittedName>
</protein>
<keyword evidence="1" id="KW-0614">Plasmid</keyword>
<evidence type="ECO:0000313" key="2">
    <source>
        <dbReference type="Proteomes" id="UP000189055"/>
    </source>
</evidence>
<accession>A0A1U9LJN7</accession>
<geneLocation type="plasmid" evidence="2">
    <name>pac1084_1</name>
</geneLocation>